<dbReference type="PANTHER" id="PTHR22807:SF61">
    <property type="entry name" value="NOL1_NOP2_SUN FAMILY PROTEIN _ ANTITERMINATION NUSB DOMAIN-CONTAINING PROTEIN"/>
    <property type="match status" value="1"/>
</dbReference>
<dbReference type="Gene3D" id="1.10.940.10">
    <property type="entry name" value="NusB-like"/>
    <property type="match status" value="1"/>
</dbReference>
<dbReference type="InterPro" id="IPR035926">
    <property type="entry name" value="NusB-like_sf"/>
</dbReference>
<evidence type="ECO:0000313" key="9">
    <source>
        <dbReference type="Proteomes" id="UP000266206"/>
    </source>
</evidence>
<dbReference type="SUPFAM" id="SSF53335">
    <property type="entry name" value="S-adenosyl-L-methionine-dependent methyltransferases"/>
    <property type="match status" value="1"/>
</dbReference>
<feature type="binding site" evidence="6">
    <location>
        <position position="327"/>
    </location>
    <ligand>
        <name>S-adenosyl-L-methionine</name>
        <dbReference type="ChEBI" id="CHEBI:59789"/>
    </ligand>
</feature>
<dbReference type="PROSITE" id="PS01153">
    <property type="entry name" value="NOL1_NOP2_SUN"/>
    <property type="match status" value="1"/>
</dbReference>
<dbReference type="GO" id="GO:0003723">
    <property type="term" value="F:RNA binding"/>
    <property type="evidence" value="ECO:0007669"/>
    <property type="project" value="UniProtKB-UniRule"/>
</dbReference>
<reference evidence="8 9" key="1">
    <citation type="submission" date="2017-08" db="EMBL/GenBank/DDBJ databases">
        <title>Pusillimonas indicus sp. nov., a member of the family Alcaligenaceae isolated from surface seawater.</title>
        <authorList>
            <person name="Li J."/>
        </authorList>
    </citation>
    <scope>NUCLEOTIDE SEQUENCE [LARGE SCALE GENOMIC DNA]</scope>
    <source>
        <strain evidence="8 9">L52-1-41</strain>
    </source>
</reference>
<feature type="active site" description="Nucleophile" evidence="6">
    <location>
        <position position="380"/>
    </location>
</feature>
<dbReference type="InterPro" id="IPR001678">
    <property type="entry name" value="MeTrfase_RsmB-F_NOP2_dom"/>
</dbReference>
<sequence length="434" mass="47461">MAAARNVQAVMAGQSLTESLAQTSGDRRAAAQALAYHSMRQLGLAQAVGGHMVNRTPPDALFHALLLVSIGLLETSMAAQAARKKGQTIPDYWPVYDPHTVVNQAVNAVSSQRRLQPFKALLNGVLRRYGRERDVVRNAVSNDPQARWNYPNWWIRRLRKAYPDAWQSVLDAANVPAPMMLRVNTRKIAPDAFVGKLEQAGLSARIIEGAAVLLETPRPVEQVPGFGSGLFSVQDAAAQRAAVLLGAQHGMRVLDACAAPGGKTAHILELADVHLCALDVDENRLARVGANLDRLSLMSEQVTLQRADAANLDAWWDGRHFDRVLADVPCTASGVVRRHPDIRWLRREADIARTVSLQASILDALWTTVKPGGRMLYVTCSVFPEEGVLQADHFQGTHSDAQLLPSPGQLLPEPYDGLKGLYDGFFFALFAKRV</sequence>
<dbReference type="Gene3D" id="3.40.50.150">
    <property type="entry name" value="Vaccinia Virus protein VP39"/>
    <property type="match status" value="1"/>
</dbReference>
<dbReference type="PRINTS" id="PR02008">
    <property type="entry name" value="RCMTFAMILY"/>
</dbReference>
<evidence type="ECO:0000313" key="8">
    <source>
        <dbReference type="EMBL" id="RIY42619.1"/>
    </source>
</evidence>
<accession>A0A3A1YZ91</accession>
<dbReference type="InterPro" id="IPR049560">
    <property type="entry name" value="MeTrfase_RsmB-F_NOP2_cat"/>
</dbReference>
<gene>
    <name evidence="8" type="ORF">CJP73_02195</name>
</gene>
<proteinExistence type="inferred from homology"/>
<name>A0A3A1YZ91_9BURK</name>
<feature type="binding site" evidence="6">
    <location>
        <position position="308"/>
    </location>
    <ligand>
        <name>S-adenosyl-L-methionine</name>
        <dbReference type="ChEBI" id="CHEBI:59789"/>
    </ligand>
</feature>
<dbReference type="Proteomes" id="UP000266206">
    <property type="component" value="Unassembled WGS sequence"/>
</dbReference>
<dbReference type="RefSeq" id="WP_119515529.1">
    <property type="nucleotide sequence ID" value="NZ_NQYH01000001.1"/>
</dbReference>
<comment type="caution">
    <text evidence="8">The sequence shown here is derived from an EMBL/GenBank/DDBJ whole genome shotgun (WGS) entry which is preliminary data.</text>
</comment>
<evidence type="ECO:0000256" key="5">
    <source>
        <dbReference type="ARBA" id="ARBA00022884"/>
    </source>
</evidence>
<dbReference type="InterPro" id="IPR023267">
    <property type="entry name" value="RCMT"/>
</dbReference>
<dbReference type="CDD" id="cd02440">
    <property type="entry name" value="AdoMet_MTases"/>
    <property type="match status" value="1"/>
</dbReference>
<dbReference type="Pfam" id="PF22458">
    <property type="entry name" value="RsmF-B_ferredox"/>
    <property type="match status" value="1"/>
</dbReference>
<evidence type="ECO:0000256" key="1">
    <source>
        <dbReference type="ARBA" id="ARBA00007494"/>
    </source>
</evidence>
<feature type="domain" description="SAM-dependent MTase RsmB/NOP-type" evidence="7">
    <location>
        <begin position="169"/>
        <end position="433"/>
    </location>
</feature>
<evidence type="ECO:0000256" key="3">
    <source>
        <dbReference type="ARBA" id="ARBA00022679"/>
    </source>
</evidence>
<dbReference type="InterPro" id="IPR054728">
    <property type="entry name" value="RsmB-like_ferredoxin"/>
</dbReference>
<dbReference type="PANTHER" id="PTHR22807">
    <property type="entry name" value="NOP2 YEAST -RELATED NOL1/NOP2/FMU SUN DOMAIN-CONTAINING"/>
    <property type="match status" value="1"/>
</dbReference>
<keyword evidence="3 6" id="KW-0808">Transferase</keyword>
<dbReference type="NCBIfam" id="NF008149">
    <property type="entry name" value="PRK10901.1"/>
    <property type="match status" value="1"/>
</dbReference>
<protein>
    <submittedName>
        <fullName evidence="8">16S rRNA (Cytosine(967)-C(5))-methyltransferase</fullName>
    </submittedName>
</protein>
<feature type="binding site" evidence="6">
    <location>
        <position position="279"/>
    </location>
    <ligand>
        <name>S-adenosyl-L-methionine</name>
        <dbReference type="ChEBI" id="CHEBI:59789"/>
    </ligand>
</feature>
<keyword evidence="4 6" id="KW-0949">S-adenosyl-L-methionine</keyword>
<dbReference type="AlphaFoldDB" id="A0A3A1YZ91"/>
<dbReference type="Gene3D" id="1.10.287.730">
    <property type="entry name" value="Helix hairpin bin"/>
    <property type="match status" value="1"/>
</dbReference>
<dbReference type="GO" id="GO:0008649">
    <property type="term" value="F:rRNA methyltransferase activity"/>
    <property type="evidence" value="ECO:0007669"/>
    <property type="project" value="InterPro"/>
</dbReference>
<dbReference type="InterPro" id="IPR029063">
    <property type="entry name" value="SAM-dependent_MTases_sf"/>
</dbReference>
<evidence type="ECO:0000256" key="2">
    <source>
        <dbReference type="ARBA" id="ARBA00022603"/>
    </source>
</evidence>
<keyword evidence="2 6" id="KW-0489">Methyltransferase</keyword>
<dbReference type="Gene3D" id="3.30.70.1170">
    <property type="entry name" value="Sun protein, domain 3"/>
    <property type="match status" value="1"/>
</dbReference>
<keyword evidence="5 6" id="KW-0694">RNA-binding</keyword>
<dbReference type="PROSITE" id="PS51686">
    <property type="entry name" value="SAM_MT_RSMB_NOP"/>
    <property type="match status" value="1"/>
</dbReference>
<dbReference type="EMBL" id="NQYH01000001">
    <property type="protein sequence ID" value="RIY42619.1"/>
    <property type="molecule type" value="Genomic_DNA"/>
</dbReference>
<organism evidence="8 9">
    <name type="scientific">Neopusillimonas maritima</name>
    <dbReference type="NCBI Taxonomy" id="2026239"/>
    <lineage>
        <taxon>Bacteria</taxon>
        <taxon>Pseudomonadati</taxon>
        <taxon>Pseudomonadota</taxon>
        <taxon>Betaproteobacteria</taxon>
        <taxon>Burkholderiales</taxon>
        <taxon>Alcaligenaceae</taxon>
        <taxon>Neopusillimonas</taxon>
    </lineage>
</organism>
<dbReference type="Pfam" id="PF01189">
    <property type="entry name" value="Methyltr_RsmB-F"/>
    <property type="match status" value="1"/>
</dbReference>
<dbReference type="SUPFAM" id="SSF48013">
    <property type="entry name" value="NusB-like"/>
    <property type="match status" value="1"/>
</dbReference>
<dbReference type="NCBIfam" id="TIGR00563">
    <property type="entry name" value="rsmB"/>
    <property type="match status" value="1"/>
</dbReference>
<comment type="similarity">
    <text evidence="1 6">Belongs to the class I-like SAM-binding methyltransferase superfamily. RsmB/NOP family.</text>
</comment>
<dbReference type="InterPro" id="IPR018314">
    <property type="entry name" value="RsmB/NOL1/NOP2-like_CS"/>
</dbReference>
<dbReference type="OrthoDB" id="9810297at2"/>
<evidence type="ECO:0000259" key="7">
    <source>
        <dbReference type="PROSITE" id="PS51686"/>
    </source>
</evidence>
<evidence type="ECO:0000256" key="4">
    <source>
        <dbReference type="ARBA" id="ARBA00022691"/>
    </source>
</evidence>
<feature type="binding site" evidence="6">
    <location>
        <begin position="257"/>
        <end position="263"/>
    </location>
    <ligand>
        <name>S-adenosyl-L-methionine</name>
        <dbReference type="ChEBI" id="CHEBI:59789"/>
    </ligand>
</feature>
<evidence type="ECO:0000256" key="6">
    <source>
        <dbReference type="PROSITE-ProRule" id="PRU01023"/>
    </source>
</evidence>
<dbReference type="InterPro" id="IPR004573">
    <property type="entry name" value="rRNA_ssu_MeTfrase_B"/>
</dbReference>